<dbReference type="CDD" id="cd21809">
    <property type="entry name" value="ABC-2_lan_permease-like"/>
    <property type="match status" value="1"/>
</dbReference>
<feature type="transmembrane region" description="Helical" evidence="1">
    <location>
        <begin position="140"/>
        <end position="162"/>
    </location>
</feature>
<reference evidence="2 3" key="1">
    <citation type="submission" date="2018-05" db="EMBL/GenBank/DDBJ databases">
        <title>Genomic Encyclopedia of Type Strains, Phase IV (KMG-IV): sequencing the most valuable type-strain genomes for metagenomic binning, comparative biology and taxonomic classification.</title>
        <authorList>
            <person name="Goeker M."/>
        </authorList>
    </citation>
    <scope>NUCLEOTIDE SEQUENCE [LARGE SCALE GENOMIC DNA]</scope>
    <source>
        <strain evidence="2 3">DSM 28556</strain>
    </source>
</reference>
<keyword evidence="3" id="KW-1185">Reference proteome</keyword>
<feature type="transmembrane region" description="Helical" evidence="1">
    <location>
        <begin position="107"/>
        <end position="128"/>
    </location>
</feature>
<protein>
    <recommendedName>
        <fullName evidence="4">ABC-2 type transport system permease protein</fullName>
    </recommendedName>
</protein>
<accession>A0A2V3VPK4</accession>
<name>A0A2V3VPK4_9BACI</name>
<feature type="transmembrane region" description="Helical" evidence="1">
    <location>
        <begin position="20"/>
        <end position="39"/>
    </location>
</feature>
<dbReference type="AlphaFoldDB" id="A0A2V3VPK4"/>
<dbReference type="PANTHER" id="PTHR37305">
    <property type="entry name" value="INTEGRAL MEMBRANE PROTEIN-RELATED"/>
    <property type="match status" value="1"/>
</dbReference>
<dbReference type="Proteomes" id="UP000247978">
    <property type="component" value="Unassembled WGS sequence"/>
</dbReference>
<keyword evidence="1" id="KW-1133">Transmembrane helix</keyword>
<comment type="caution">
    <text evidence="2">The sequence shown here is derived from an EMBL/GenBank/DDBJ whole genome shotgun (WGS) entry which is preliminary data.</text>
</comment>
<feature type="transmembrane region" description="Helical" evidence="1">
    <location>
        <begin position="222"/>
        <end position="242"/>
    </location>
</feature>
<dbReference type="EMBL" id="QJJQ01000014">
    <property type="protein sequence ID" value="PXW83772.1"/>
    <property type="molecule type" value="Genomic_DNA"/>
</dbReference>
<organism evidence="2 3">
    <name type="scientific">Pseudogracilibacillus auburnensis</name>
    <dbReference type="NCBI Taxonomy" id="1494959"/>
    <lineage>
        <taxon>Bacteria</taxon>
        <taxon>Bacillati</taxon>
        <taxon>Bacillota</taxon>
        <taxon>Bacilli</taxon>
        <taxon>Bacillales</taxon>
        <taxon>Bacillaceae</taxon>
        <taxon>Pseudogracilibacillus</taxon>
    </lineage>
</organism>
<feature type="transmembrane region" description="Helical" evidence="1">
    <location>
        <begin position="51"/>
        <end position="78"/>
    </location>
</feature>
<sequence length="247" mass="28179">MFLSILQSEWFKLRKSKISAIILAAPILTFLMGLTMDGFEFIGDDEVNDWLLFFLFSNLTYSLLFLPLISGVFASLVCRYEHQAGGWKQLLTLPVTRGKVFMAKYTLLLLLVFVIQMLYVVAIFSVGTMKGYTDAFPMAIIWKSVFGGWVAAFPLVALQLWMSMIWKTFALPLAVNVFFTLPTILAVNSETYGPYYPWAQPFLMMYSVEESMDSVFYVPWDQVLLVVGGSFILFFFGGMIYFSRKAI</sequence>
<dbReference type="PANTHER" id="PTHR37305:SF1">
    <property type="entry name" value="MEMBRANE PROTEIN"/>
    <property type="match status" value="1"/>
</dbReference>
<evidence type="ECO:0000313" key="2">
    <source>
        <dbReference type="EMBL" id="PXW83772.1"/>
    </source>
</evidence>
<feature type="transmembrane region" description="Helical" evidence="1">
    <location>
        <begin position="169"/>
        <end position="187"/>
    </location>
</feature>
<proteinExistence type="predicted"/>
<gene>
    <name evidence="2" type="ORF">DFR56_11457</name>
</gene>
<dbReference type="RefSeq" id="WP_242694438.1">
    <property type="nucleotide sequence ID" value="NZ_JADIJL010000001.1"/>
</dbReference>
<evidence type="ECO:0000256" key="1">
    <source>
        <dbReference type="SAM" id="Phobius"/>
    </source>
</evidence>
<keyword evidence="1" id="KW-0472">Membrane</keyword>
<dbReference type="Pfam" id="PF12730">
    <property type="entry name" value="ABC2_membrane_4"/>
    <property type="match status" value="1"/>
</dbReference>
<keyword evidence="1" id="KW-0812">Transmembrane</keyword>
<evidence type="ECO:0000313" key="3">
    <source>
        <dbReference type="Proteomes" id="UP000247978"/>
    </source>
</evidence>
<evidence type="ECO:0008006" key="4">
    <source>
        <dbReference type="Google" id="ProtNLM"/>
    </source>
</evidence>